<comment type="caution">
    <text evidence="2">The sequence shown here is derived from an EMBL/GenBank/DDBJ whole genome shotgun (WGS) entry which is preliminary data.</text>
</comment>
<evidence type="ECO:0000313" key="2">
    <source>
        <dbReference type="EMBL" id="KAK6738245.1"/>
    </source>
</evidence>
<gene>
    <name evidence="2" type="primary">Necator_chrII.g8180</name>
    <name evidence="2" type="ORF">RB195_020386</name>
</gene>
<feature type="region of interest" description="Disordered" evidence="1">
    <location>
        <begin position="39"/>
        <end position="87"/>
    </location>
</feature>
<evidence type="ECO:0000313" key="3">
    <source>
        <dbReference type="Proteomes" id="UP001303046"/>
    </source>
</evidence>
<evidence type="ECO:0000256" key="1">
    <source>
        <dbReference type="SAM" id="MobiDB-lite"/>
    </source>
</evidence>
<dbReference type="Proteomes" id="UP001303046">
    <property type="component" value="Unassembled WGS sequence"/>
</dbReference>
<accession>A0ABR1CJY9</accession>
<name>A0ABR1CJY9_NECAM</name>
<feature type="compositionally biased region" description="Basic and acidic residues" evidence="1">
    <location>
        <begin position="63"/>
        <end position="72"/>
    </location>
</feature>
<proteinExistence type="predicted"/>
<keyword evidence="3" id="KW-1185">Reference proteome</keyword>
<organism evidence="2 3">
    <name type="scientific">Necator americanus</name>
    <name type="common">Human hookworm</name>
    <dbReference type="NCBI Taxonomy" id="51031"/>
    <lineage>
        <taxon>Eukaryota</taxon>
        <taxon>Metazoa</taxon>
        <taxon>Ecdysozoa</taxon>
        <taxon>Nematoda</taxon>
        <taxon>Chromadorea</taxon>
        <taxon>Rhabditida</taxon>
        <taxon>Rhabditina</taxon>
        <taxon>Rhabditomorpha</taxon>
        <taxon>Strongyloidea</taxon>
        <taxon>Ancylostomatidae</taxon>
        <taxon>Bunostominae</taxon>
        <taxon>Necator</taxon>
    </lineage>
</organism>
<feature type="compositionally biased region" description="Polar residues" evidence="1">
    <location>
        <begin position="39"/>
        <end position="62"/>
    </location>
</feature>
<reference evidence="2 3" key="1">
    <citation type="submission" date="2023-08" db="EMBL/GenBank/DDBJ databases">
        <title>A Necator americanus chromosomal reference genome.</title>
        <authorList>
            <person name="Ilik V."/>
            <person name="Petrzelkova K.J."/>
            <person name="Pardy F."/>
            <person name="Fuh T."/>
            <person name="Niatou-Singa F.S."/>
            <person name="Gouil Q."/>
            <person name="Baker L."/>
            <person name="Ritchie M.E."/>
            <person name="Jex A.R."/>
            <person name="Gazzola D."/>
            <person name="Li H."/>
            <person name="Toshio Fujiwara R."/>
            <person name="Zhan B."/>
            <person name="Aroian R.V."/>
            <person name="Pafco B."/>
            <person name="Schwarz E.M."/>
        </authorList>
    </citation>
    <scope>NUCLEOTIDE SEQUENCE [LARGE SCALE GENOMIC DNA]</scope>
    <source>
        <strain evidence="2 3">Aroian</strain>
        <tissue evidence="2">Whole animal</tissue>
    </source>
</reference>
<protein>
    <submittedName>
        <fullName evidence="2">Uncharacterized protein</fullName>
    </submittedName>
</protein>
<sequence>MLIYRLRKAEGLGWQYYTTPQGAVNKKCASATRNYVRQNTSKQWRPVTSSALQEQADPQVSEHSAKPRHEPEYGESAGQHGGSVVIA</sequence>
<dbReference type="EMBL" id="JAVFWL010000002">
    <property type="protein sequence ID" value="KAK6738245.1"/>
    <property type="molecule type" value="Genomic_DNA"/>
</dbReference>